<dbReference type="InterPro" id="IPR039422">
    <property type="entry name" value="MarR/SlyA-like"/>
</dbReference>
<dbReference type="SMART" id="SM00347">
    <property type="entry name" value="HTH_MARR"/>
    <property type="match status" value="2"/>
</dbReference>
<dbReference type="InterPro" id="IPR036390">
    <property type="entry name" value="WH_DNA-bd_sf"/>
</dbReference>
<dbReference type="Proteomes" id="UP000789325">
    <property type="component" value="Unassembled WGS sequence"/>
</dbReference>
<proteinExistence type="predicted"/>
<dbReference type="Gene3D" id="1.10.10.10">
    <property type="entry name" value="Winged helix-like DNA-binding domain superfamily/Winged helix DNA-binding domain"/>
    <property type="match status" value="2"/>
</dbReference>
<accession>A0A9D2VK17</accession>
<comment type="caution">
    <text evidence="2">The sequence shown here is derived from an EMBL/GenBank/DDBJ whole genome shotgun (WGS) entry which is preliminary data.</text>
</comment>
<reference evidence="2" key="2">
    <citation type="submission" date="2021-09" db="EMBL/GenBank/DDBJ databases">
        <authorList>
            <person name="Gilroy R."/>
        </authorList>
    </citation>
    <scope>NUCLEOTIDE SEQUENCE</scope>
    <source>
        <strain evidence="2">USAMLcec12-2067</strain>
    </source>
</reference>
<protein>
    <submittedName>
        <fullName evidence="2">MarR family winged helix-turn-helix transcriptional regulator</fullName>
    </submittedName>
</protein>
<gene>
    <name evidence="2" type="ORF">K8V16_06275</name>
</gene>
<sequence>MNHATAHTVTLWCAAFSKIEKGIERRLSGTGCTMIQYRVLLQLARPETSQARPSRLSRVLAVRPSVAGLAVEALEARGLVRTQGGSEGGRGALASATQAGLRLLEGANLPVEAFLSQALSQLGPDEGRLLMEMMHDALAVPGGVFLCVECPVARGEALPLPYLLSSIVSFTQVVATTAKNAAGLSLTEYRFLLELLAKRRGVVKRLRAKDMTALLRVTRSYVTTTAYKLEERGLLVRDPDPDDARGVLFGLTAAGERLVGDIGDDVAAAFEGMFGMRPKNPERVMRAGRLLLQGVDAALEATS</sequence>
<dbReference type="GO" id="GO:0003700">
    <property type="term" value="F:DNA-binding transcription factor activity"/>
    <property type="evidence" value="ECO:0007669"/>
    <property type="project" value="InterPro"/>
</dbReference>
<evidence type="ECO:0000259" key="1">
    <source>
        <dbReference type="PROSITE" id="PS50995"/>
    </source>
</evidence>
<name>A0A9D2VK17_9ACTN</name>
<organism evidence="2 3">
    <name type="scientific">Rubneribacter badeniensis</name>
    <dbReference type="NCBI Taxonomy" id="2070688"/>
    <lineage>
        <taxon>Bacteria</taxon>
        <taxon>Bacillati</taxon>
        <taxon>Actinomycetota</taxon>
        <taxon>Coriobacteriia</taxon>
        <taxon>Eggerthellales</taxon>
        <taxon>Eggerthellaceae</taxon>
        <taxon>Rubneribacter</taxon>
    </lineage>
</organism>
<reference evidence="2" key="1">
    <citation type="journal article" date="2021" name="PeerJ">
        <title>Extensive microbial diversity within the chicken gut microbiome revealed by metagenomics and culture.</title>
        <authorList>
            <person name="Gilroy R."/>
            <person name="Ravi A."/>
            <person name="Getino M."/>
            <person name="Pursley I."/>
            <person name="Horton D.L."/>
            <person name="Alikhan N.F."/>
            <person name="Baker D."/>
            <person name="Gharbi K."/>
            <person name="Hall N."/>
            <person name="Watson M."/>
            <person name="Adriaenssens E.M."/>
            <person name="Foster-Nyarko E."/>
            <person name="Jarju S."/>
            <person name="Secka A."/>
            <person name="Antonio M."/>
            <person name="Oren A."/>
            <person name="Chaudhuri R.R."/>
            <person name="La Ragione R."/>
            <person name="Hildebrand F."/>
            <person name="Pallen M.J."/>
        </authorList>
    </citation>
    <scope>NUCLEOTIDE SEQUENCE</scope>
    <source>
        <strain evidence="2">USAMLcec12-2067</strain>
    </source>
</reference>
<dbReference type="PROSITE" id="PS50995">
    <property type="entry name" value="HTH_MARR_2"/>
    <property type="match status" value="1"/>
</dbReference>
<evidence type="ECO:0000313" key="2">
    <source>
        <dbReference type="EMBL" id="HJH43387.1"/>
    </source>
</evidence>
<feature type="domain" description="HTH marR-type" evidence="1">
    <location>
        <begin position="1"/>
        <end position="139"/>
    </location>
</feature>
<dbReference type="GO" id="GO:0006950">
    <property type="term" value="P:response to stress"/>
    <property type="evidence" value="ECO:0007669"/>
    <property type="project" value="TreeGrafter"/>
</dbReference>
<dbReference type="InterPro" id="IPR036388">
    <property type="entry name" value="WH-like_DNA-bd_sf"/>
</dbReference>
<dbReference type="PANTHER" id="PTHR33164:SF43">
    <property type="entry name" value="HTH-TYPE TRANSCRIPTIONAL REPRESSOR YETL"/>
    <property type="match status" value="1"/>
</dbReference>
<dbReference type="PANTHER" id="PTHR33164">
    <property type="entry name" value="TRANSCRIPTIONAL REGULATOR, MARR FAMILY"/>
    <property type="match status" value="1"/>
</dbReference>
<dbReference type="SUPFAM" id="SSF46785">
    <property type="entry name" value="Winged helix' DNA-binding domain"/>
    <property type="match status" value="2"/>
</dbReference>
<dbReference type="InterPro" id="IPR000835">
    <property type="entry name" value="HTH_MarR-typ"/>
</dbReference>
<dbReference type="AlphaFoldDB" id="A0A9D2VK17"/>
<dbReference type="EMBL" id="DYZL01000126">
    <property type="protein sequence ID" value="HJH43387.1"/>
    <property type="molecule type" value="Genomic_DNA"/>
</dbReference>
<dbReference type="Pfam" id="PF12802">
    <property type="entry name" value="MarR_2"/>
    <property type="match status" value="1"/>
</dbReference>
<evidence type="ECO:0000313" key="3">
    <source>
        <dbReference type="Proteomes" id="UP000789325"/>
    </source>
</evidence>